<protein>
    <submittedName>
        <fullName evidence="2">Uncharacterized protein</fullName>
    </submittedName>
</protein>
<dbReference type="Proteomes" id="UP000253529">
    <property type="component" value="Unassembled WGS sequence"/>
</dbReference>
<proteinExistence type="predicted"/>
<keyword evidence="1" id="KW-0732">Signal</keyword>
<reference evidence="2 3" key="1">
    <citation type="submission" date="2018-06" db="EMBL/GenBank/DDBJ databases">
        <title>Genomic Encyclopedia of Type Strains, Phase IV (KMG-IV): sequencing the most valuable type-strain genomes for metagenomic binning, comparative biology and taxonomic classification.</title>
        <authorList>
            <person name="Goeker M."/>
        </authorList>
    </citation>
    <scope>NUCLEOTIDE SEQUENCE [LARGE SCALE GENOMIC DNA]</scope>
    <source>
        <strain evidence="2 3">DSM 24875</strain>
    </source>
</reference>
<evidence type="ECO:0000313" key="2">
    <source>
        <dbReference type="EMBL" id="RBP04582.1"/>
    </source>
</evidence>
<feature type="chain" id="PRO_5016752058" evidence="1">
    <location>
        <begin position="25"/>
        <end position="155"/>
    </location>
</feature>
<feature type="signal peptide" evidence="1">
    <location>
        <begin position="1"/>
        <end position="24"/>
    </location>
</feature>
<gene>
    <name evidence="2" type="ORF">DFR50_13959</name>
</gene>
<comment type="caution">
    <text evidence="2">The sequence shown here is derived from an EMBL/GenBank/DDBJ whole genome shotgun (WGS) entry which is preliminary data.</text>
</comment>
<organism evidence="2 3">
    <name type="scientific">Roseiarcus fermentans</name>
    <dbReference type="NCBI Taxonomy" id="1473586"/>
    <lineage>
        <taxon>Bacteria</taxon>
        <taxon>Pseudomonadati</taxon>
        <taxon>Pseudomonadota</taxon>
        <taxon>Alphaproteobacteria</taxon>
        <taxon>Hyphomicrobiales</taxon>
        <taxon>Roseiarcaceae</taxon>
        <taxon>Roseiarcus</taxon>
    </lineage>
</organism>
<dbReference type="AlphaFoldDB" id="A0A366EQ92"/>
<dbReference type="EMBL" id="QNRK01000039">
    <property type="protein sequence ID" value="RBP04582.1"/>
    <property type="molecule type" value="Genomic_DNA"/>
</dbReference>
<evidence type="ECO:0000313" key="3">
    <source>
        <dbReference type="Proteomes" id="UP000253529"/>
    </source>
</evidence>
<sequence>MPGFLRAQIFACALAAALPQPALAAQPATLDVKPGQEATFPVTIADGRVTLGPARLGRPGAAQPKDGEIAVSFVRHGLSPYADLTVTEKIASPVDFVATGLIGDIKIDEIVVCGRLDARVAARIGSGAWRVNLNRFAVHSGGAAPAAGEGGLGCM</sequence>
<name>A0A366EQ92_9HYPH</name>
<dbReference type="RefSeq" id="WP_113892149.1">
    <property type="nucleotide sequence ID" value="NZ_QNRK01000039.1"/>
</dbReference>
<accession>A0A366EQ92</accession>
<keyword evidence="3" id="KW-1185">Reference proteome</keyword>
<dbReference type="OrthoDB" id="9894641at2"/>
<evidence type="ECO:0000256" key="1">
    <source>
        <dbReference type="SAM" id="SignalP"/>
    </source>
</evidence>